<dbReference type="InterPro" id="IPR013525">
    <property type="entry name" value="ABC2_TM"/>
</dbReference>
<dbReference type="HOGENOM" id="CLU_000604_35_0_1"/>
<keyword evidence="4 10" id="KW-0812">Transmembrane</keyword>
<evidence type="ECO:0000256" key="1">
    <source>
        <dbReference type="ARBA" id="ARBA00004141"/>
    </source>
</evidence>
<evidence type="ECO:0000256" key="10">
    <source>
        <dbReference type="SAM" id="Phobius"/>
    </source>
</evidence>
<dbReference type="FunFam" id="3.40.50.300:FF:000054">
    <property type="entry name" value="ABC multidrug transporter atrF"/>
    <property type="match status" value="1"/>
</dbReference>
<dbReference type="GO" id="GO:0005524">
    <property type="term" value="F:ATP binding"/>
    <property type="evidence" value="ECO:0007669"/>
    <property type="project" value="UniProtKB-KW"/>
</dbReference>
<name>A0A0D0E2U6_9AGAM</name>
<keyword evidence="3" id="KW-0813">Transport</keyword>
<evidence type="ECO:0000259" key="11">
    <source>
        <dbReference type="PROSITE" id="PS50893"/>
    </source>
</evidence>
<accession>A0A0D0E2U6</accession>
<dbReference type="Pfam" id="PF01061">
    <property type="entry name" value="ABC2_membrane"/>
    <property type="match status" value="2"/>
</dbReference>
<keyword evidence="13" id="KW-1185">Reference proteome</keyword>
<dbReference type="Gene3D" id="3.40.50.300">
    <property type="entry name" value="P-loop containing nucleotide triphosphate hydrolases"/>
    <property type="match status" value="2"/>
</dbReference>
<comment type="subcellular location">
    <subcellularLocation>
        <location evidence="1">Membrane</location>
        <topology evidence="1">Multi-pass membrane protein</topology>
    </subcellularLocation>
</comment>
<dbReference type="Proteomes" id="UP000054538">
    <property type="component" value="Unassembled WGS sequence"/>
</dbReference>
<dbReference type="CDD" id="cd03233">
    <property type="entry name" value="ABCG_PDR_domain1"/>
    <property type="match status" value="1"/>
</dbReference>
<dbReference type="PANTHER" id="PTHR19241">
    <property type="entry name" value="ATP-BINDING CASSETTE TRANSPORTER"/>
    <property type="match status" value="1"/>
</dbReference>
<evidence type="ECO:0000256" key="6">
    <source>
        <dbReference type="ARBA" id="ARBA00022840"/>
    </source>
</evidence>
<evidence type="ECO:0000313" key="13">
    <source>
        <dbReference type="Proteomes" id="UP000054538"/>
    </source>
</evidence>
<dbReference type="STRING" id="930991.A0A0D0E2U6"/>
<evidence type="ECO:0000256" key="9">
    <source>
        <dbReference type="SAM" id="MobiDB-lite"/>
    </source>
</evidence>
<feature type="transmembrane region" description="Helical" evidence="10">
    <location>
        <begin position="1294"/>
        <end position="1313"/>
    </location>
</feature>
<evidence type="ECO:0000256" key="3">
    <source>
        <dbReference type="ARBA" id="ARBA00022448"/>
    </source>
</evidence>
<feature type="region of interest" description="Disordered" evidence="9">
    <location>
        <begin position="1"/>
        <end position="32"/>
    </location>
</feature>
<feature type="transmembrane region" description="Helical" evidence="10">
    <location>
        <begin position="1320"/>
        <end position="1348"/>
    </location>
</feature>
<protein>
    <recommendedName>
        <fullName evidence="11">ABC transporter domain-containing protein</fullName>
    </recommendedName>
</protein>
<dbReference type="Pfam" id="PF06422">
    <property type="entry name" value="PDR_CDR"/>
    <property type="match status" value="1"/>
</dbReference>
<dbReference type="InterPro" id="IPR017871">
    <property type="entry name" value="ABC_transporter-like_CS"/>
</dbReference>
<dbReference type="Pfam" id="PF14510">
    <property type="entry name" value="ABC_trans_N"/>
    <property type="match status" value="1"/>
</dbReference>
<feature type="domain" description="ABC transporter" evidence="11">
    <location>
        <begin position="847"/>
        <end position="1087"/>
    </location>
</feature>
<evidence type="ECO:0000313" key="12">
    <source>
        <dbReference type="EMBL" id="KIK95039.1"/>
    </source>
</evidence>
<reference evidence="13" key="2">
    <citation type="submission" date="2015-01" db="EMBL/GenBank/DDBJ databases">
        <title>Evolutionary Origins and Diversification of the Mycorrhizal Mutualists.</title>
        <authorList>
            <consortium name="DOE Joint Genome Institute"/>
            <consortium name="Mycorrhizal Genomics Consortium"/>
            <person name="Kohler A."/>
            <person name="Kuo A."/>
            <person name="Nagy L.G."/>
            <person name="Floudas D."/>
            <person name="Copeland A."/>
            <person name="Barry K.W."/>
            <person name="Cichocki N."/>
            <person name="Veneault-Fourrey C."/>
            <person name="LaButti K."/>
            <person name="Lindquist E.A."/>
            <person name="Lipzen A."/>
            <person name="Lundell T."/>
            <person name="Morin E."/>
            <person name="Murat C."/>
            <person name="Riley R."/>
            <person name="Ohm R."/>
            <person name="Sun H."/>
            <person name="Tunlid A."/>
            <person name="Henrissat B."/>
            <person name="Grigoriev I.V."/>
            <person name="Hibbett D.S."/>
            <person name="Martin F."/>
        </authorList>
    </citation>
    <scope>NUCLEOTIDE SEQUENCE [LARGE SCALE GENOMIC DNA]</scope>
    <source>
        <strain evidence="13">Ve08.2h10</strain>
    </source>
</reference>
<dbReference type="FunCoup" id="A0A0D0E2U6">
    <property type="interactions" value="95"/>
</dbReference>
<keyword evidence="6" id="KW-0067">ATP-binding</keyword>
<dbReference type="InterPro" id="IPR003439">
    <property type="entry name" value="ABC_transporter-like_ATP-bd"/>
</dbReference>
<evidence type="ECO:0000256" key="4">
    <source>
        <dbReference type="ARBA" id="ARBA00022692"/>
    </source>
</evidence>
<dbReference type="InterPro" id="IPR029481">
    <property type="entry name" value="ABC_trans_N"/>
</dbReference>
<dbReference type="PROSITE" id="PS00211">
    <property type="entry name" value="ABC_TRANSPORTER_1"/>
    <property type="match status" value="1"/>
</dbReference>
<feature type="transmembrane region" description="Helical" evidence="10">
    <location>
        <begin position="542"/>
        <end position="563"/>
    </location>
</feature>
<keyword evidence="5" id="KW-0547">Nucleotide-binding</keyword>
<dbReference type="OrthoDB" id="2647101at2759"/>
<dbReference type="CDD" id="cd03232">
    <property type="entry name" value="ABCG_PDR_domain2"/>
    <property type="match status" value="1"/>
</dbReference>
<feature type="domain" description="ABC transporter" evidence="11">
    <location>
        <begin position="149"/>
        <end position="397"/>
    </location>
</feature>
<evidence type="ECO:0000256" key="2">
    <source>
        <dbReference type="ARBA" id="ARBA00006012"/>
    </source>
</evidence>
<dbReference type="SMART" id="SM00382">
    <property type="entry name" value="AAA"/>
    <property type="match status" value="2"/>
</dbReference>
<dbReference type="InParanoid" id="A0A0D0E2U6"/>
<feature type="transmembrane region" description="Helical" evidence="10">
    <location>
        <begin position="1214"/>
        <end position="1237"/>
    </location>
</feature>
<dbReference type="InterPro" id="IPR034001">
    <property type="entry name" value="ABCG_PDR_1"/>
</dbReference>
<reference evidence="12 13" key="1">
    <citation type="submission" date="2014-04" db="EMBL/GenBank/DDBJ databases">
        <authorList>
            <consortium name="DOE Joint Genome Institute"/>
            <person name="Kuo A."/>
            <person name="Kohler A."/>
            <person name="Jargeat P."/>
            <person name="Nagy L.G."/>
            <person name="Floudas D."/>
            <person name="Copeland A."/>
            <person name="Barry K.W."/>
            <person name="Cichocki N."/>
            <person name="Veneault-Fourrey C."/>
            <person name="LaButti K."/>
            <person name="Lindquist E.A."/>
            <person name="Lipzen A."/>
            <person name="Lundell T."/>
            <person name="Morin E."/>
            <person name="Murat C."/>
            <person name="Sun H."/>
            <person name="Tunlid A."/>
            <person name="Henrissat B."/>
            <person name="Grigoriev I.V."/>
            <person name="Hibbett D.S."/>
            <person name="Martin F."/>
            <person name="Nordberg H.P."/>
            <person name="Cantor M.N."/>
            <person name="Hua S.X."/>
        </authorList>
    </citation>
    <scope>NUCLEOTIDE SEQUENCE [LARGE SCALE GENOMIC DNA]</scope>
    <source>
        <strain evidence="12 13">Ve08.2h10</strain>
    </source>
</reference>
<sequence>MYPPQGLEPRAPKQSLSQEQLPDTDWGSPPLSPISSQSHVPLDFFDFIRFQEFHVTLLHAGSTVDIEAQPHAPVKVSGPRSLSSAFNAVAGGAFDFETWLKDIVKRSGEEGVQARVLGVAFKDLRVVGIGARASFQPNVGTIFSPFAIMRSINTMRHPPVRDILSGFEGVISPGEMLLVLGRPGSGCSTFLKIIANQRRDYHTVHGNVHYDSFTSEDIAERYRGDVTYCPEDDVHFPTLTVEQTLSFAATMRTPQKRLANQSREEYRKLVVEVLMHIFGLGHARNVVVGNADIEGISGGEKKRVSIAEALACRSRIHVWDNSTRGLDASTALEFIHALRIATNITRVTTIVSLYQAGEQLYNHFDKVCVINEGKMAYFGPAENARQYFIDMGYEPHNRQTTADFLVAVTGLSGRKIRPGYEGTVPRTADDMAYYFKKSPLGQLNQSSLDSYLNLYVNKPELKKAYNVSAVSEHARHAPESHAYTISVSMQVRAVMRRRCQLLKGDWLAQAVQLGVPVFQGIIVGTVFLQVPTTTSAYFSRGSALFFALFFCAVSAMAEISDLFPQRAIVLRHQKAAMYSPFIESLAHTVVDIPIAFVAEIAFAVPLYFLIGLQQSAAQFFTFLLFVFAIALVMKAFVRGVAASFRTESSAVALAGLSVTLMALFTGYSIPRFSIVGALRWISYLDPLRYAFESLLLNEFHTLNGTCTTLVPQGPGYENVTLANQVCTAVGSQPGLATVDGNVFVYLSYGYEYKNLWMNLGIVCTFGLGFLAFFLIMVELDTSSAFDTTMTLFKQGSCAEMIAESTLERVDAESAAGKAYASRDAGATTNSASEKSALEKSAMMDIIFSWKNVKYVVPLAGGGTRKLLDDVSGYVAPGKLTALMGESGAGKTTLLNVLAQRVSTGVVLGDCLVNGQALPANFQAQTGYCQQIDTHIPESTVREALLFSAKLRQPGSVPMAEKEAYVDKCLKMCGLEAYANAIVGSLGVEHKKRTTIGVELAAKPKLLLFLDEPTSGLDSQSAWAIMTFLRELADDGQAILCTIHQPSAELFQVFDRLLLLRKGGQTVYLGDIGEGCSTLLEYFERNGAPHCDPAANPAEYMLDVIGAGATAISCTDWYQVWKSSPEASELDLEIERIHVQGRARPLESDSGIHSGFATSWMNQFSALTKRGFESYWRNPTYISGKLVLNIAAGLLNSLTFFHTENTLLGTQNKLFSIFIATGLAVPLVQQLQLMFIAIRTVYEVRERPSMMYSLTAFLASQLLIEIPWNVLASSLFFLCWYWTVGYDTSRAGFTYLLYAVVFPLYYTTFGQAIASMAPSAIIASFLSTSLFSFVILFNGVLQPFAWLGWWRWMYRVSPFTYLIEGLLGQAIGRQPINCSSTELVTVQPPSGMTCGAYMEPYMTYAGGYLTNPDAILACRFCPFASTDQVMMLNFNIEYGHHWRNLGIMLGGVVFNIFAIFTLTYLFRIRHW</sequence>
<feature type="transmembrane region" description="Helical" evidence="10">
    <location>
        <begin position="755"/>
        <end position="777"/>
    </location>
</feature>
<evidence type="ECO:0000256" key="5">
    <source>
        <dbReference type="ARBA" id="ARBA00022741"/>
    </source>
</evidence>
<dbReference type="Pfam" id="PF00005">
    <property type="entry name" value="ABC_tran"/>
    <property type="match status" value="2"/>
</dbReference>
<evidence type="ECO:0000256" key="7">
    <source>
        <dbReference type="ARBA" id="ARBA00022989"/>
    </source>
</evidence>
<organism evidence="12 13">
    <name type="scientific">Paxillus rubicundulus Ve08.2h10</name>
    <dbReference type="NCBI Taxonomy" id="930991"/>
    <lineage>
        <taxon>Eukaryota</taxon>
        <taxon>Fungi</taxon>
        <taxon>Dikarya</taxon>
        <taxon>Basidiomycota</taxon>
        <taxon>Agaricomycotina</taxon>
        <taxon>Agaricomycetes</taxon>
        <taxon>Agaricomycetidae</taxon>
        <taxon>Boletales</taxon>
        <taxon>Paxilineae</taxon>
        <taxon>Paxillaceae</taxon>
        <taxon>Paxillus</taxon>
    </lineage>
</organism>
<dbReference type="InterPro" id="IPR043926">
    <property type="entry name" value="ABCG_dom"/>
</dbReference>
<feature type="transmembrane region" description="Helical" evidence="10">
    <location>
        <begin position="1185"/>
        <end position="1202"/>
    </location>
</feature>
<feature type="transmembrane region" description="Helical" evidence="10">
    <location>
        <begin position="616"/>
        <end position="637"/>
    </location>
</feature>
<keyword evidence="8 10" id="KW-0472">Membrane</keyword>
<feature type="transmembrane region" description="Helical" evidence="10">
    <location>
        <begin position="1249"/>
        <end position="1282"/>
    </location>
</feature>
<dbReference type="GO" id="GO:0016887">
    <property type="term" value="F:ATP hydrolysis activity"/>
    <property type="evidence" value="ECO:0007669"/>
    <property type="project" value="InterPro"/>
</dbReference>
<dbReference type="Pfam" id="PF19055">
    <property type="entry name" value="ABC2_membrane_7"/>
    <property type="match status" value="1"/>
</dbReference>
<keyword evidence="7 10" id="KW-1133">Transmembrane helix</keyword>
<dbReference type="InterPro" id="IPR034003">
    <property type="entry name" value="ABCG_PDR_2"/>
</dbReference>
<evidence type="ECO:0000256" key="8">
    <source>
        <dbReference type="ARBA" id="ARBA00023136"/>
    </source>
</evidence>
<comment type="similarity">
    <text evidence="2">Belongs to the ABC transporter superfamily. ABCG family. PDR (TC 3.A.1.205) subfamily.</text>
</comment>
<feature type="transmembrane region" description="Helical" evidence="10">
    <location>
        <begin position="649"/>
        <end position="669"/>
    </location>
</feature>
<dbReference type="EMBL" id="KN825068">
    <property type="protein sequence ID" value="KIK95039.1"/>
    <property type="molecule type" value="Genomic_DNA"/>
</dbReference>
<feature type="transmembrane region" description="Helical" evidence="10">
    <location>
        <begin position="506"/>
        <end position="530"/>
    </location>
</feature>
<feature type="transmembrane region" description="Helical" evidence="10">
    <location>
        <begin position="1444"/>
        <end position="1465"/>
    </location>
</feature>
<dbReference type="InterPro" id="IPR010929">
    <property type="entry name" value="PDR_CDR_ABC"/>
</dbReference>
<feature type="transmembrane region" description="Helical" evidence="10">
    <location>
        <begin position="584"/>
        <end position="610"/>
    </location>
</feature>
<dbReference type="GO" id="GO:0140359">
    <property type="term" value="F:ABC-type transporter activity"/>
    <property type="evidence" value="ECO:0007669"/>
    <property type="project" value="InterPro"/>
</dbReference>
<proteinExistence type="inferred from homology"/>
<dbReference type="SUPFAM" id="SSF52540">
    <property type="entry name" value="P-loop containing nucleoside triphosphate hydrolases"/>
    <property type="match status" value="2"/>
</dbReference>
<dbReference type="InterPro" id="IPR003593">
    <property type="entry name" value="AAA+_ATPase"/>
</dbReference>
<gene>
    <name evidence="12" type="ORF">PAXRUDRAFT_11683</name>
</gene>
<dbReference type="PROSITE" id="PS50893">
    <property type="entry name" value="ABC_TRANSPORTER_2"/>
    <property type="match status" value="2"/>
</dbReference>
<dbReference type="InterPro" id="IPR027417">
    <property type="entry name" value="P-loop_NTPase"/>
</dbReference>
<dbReference type="GO" id="GO:0016020">
    <property type="term" value="C:membrane"/>
    <property type="evidence" value="ECO:0007669"/>
    <property type="project" value="UniProtKB-SubCell"/>
</dbReference>